<feature type="binding site" evidence="9">
    <location>
        <begin position="207"/>
        <end position="208"/>
    </location>
    <ligand>
        <name>sn-glycerol 1-phosphate</name>
        <dbReference type="ChEBI" id="CHEBI:57685"/>
    </ligand>
</feature>
<dbReference type="SUPFAM" id="SSF51395">
    <property type="entry name" value="FMN-linked oxidoreductases"/>
    <property type="match status" value="1"/>
</dbReference>
<dbReference type="RefSeq" id="WP_252112462.1">
    <property type="nucleotide sequence ID" value="NZ_JAMSCK010000003.1"/>
</dbReference>
<dbReference type="Proteomes" id="UP001155077">
    <property type="component" value="Unassembled WGS sequence"/>
</dbReference>
<proteinExistence type="inferred from homology"/>
<keyword evidence="5 9" id="KW-0443">Lipid metabolism</keyword>
<evidence type="ECO:0000256" key="3">
    <source>
        <dbReference type="ARBA" id="ARBA00022723"/>
    </source>
</evidence>
<keyword evidence="7 9" id="KW-1208">Phospholipid metabolism</keyword>
<evidence type="ECO:0000313" key="11">
    <source>
        <dbReference type="Proteomes" id="UP001155077"/>
    </source>
</evidence>
<evidence type="ECO:0000256" key="5">
    <source>
        <dbReference type="ARBA" id="ARBA00023098"/>
    </source>
</evidence>
<dbReference type="InterPro" id="IPR008205">
    <property type="entry name" value="GGGP_HepGP_synthase"/>
</dbReference>
<comment type="catalytic activity">
    <reaction evidence="8 9">
        <text>sn-glycerol 1-phosphate + (2E,6E,10E)-geranylgeranyl diphosphate = sn-3-O-(geranylgeranyl)glycerol 1-phosphate + diphosphate</text>
        <dbReference type="Rhea" id="RHEA:23404"/>
        <dbReference type="ChEBI" id="CHEBI:33019"/>
        <dbReference type="ChEBI" id="CHEBI:57677"/>
        <dbReference type="ChEBI" id="CHEBI:57685"/>
        <dbReference type="ChEBI" id="CHEBI:58756"/>
        <dbReference type="EC" id="2.5.1.41"/>
    </reaction>
</comment>
<evidence type="ECO:0000256" key="9">
    <source>
        <dbReference type="HAMAP-Rule" id="MF_00112"/>
    </source>
</evidence>
<evidence type="ECO:0000256" key="7">
    <source>
        <dbReference type="ARBA" id="ARBA00023264"/>
    </source>
</evidence>
<evidence type="ECO:0000256" key="6">
    <source>
        <dbReference type="ARBA" id="ARBA00023209"/>
    </source>
</evidence>
<dbReference type="InterPro" id="IPR010946">
    <property type="entry name" value="GGGP_synth"/>
</dbReference>
<accession>A0ABT0Z132</accession>
<dbReference type="InterPro" id="IPR050064">
    <property type="entry name" value="IGPS_HisA/HisF"/>
</dbReference>
<comment type="function">
    <text evidence="9">Prenyltransferase that catalyzes the transfer of the geranylgeranyl moiety of geranylgeranyl diphosphate (GGPP) to the C3 hydroxyl of sn-glycerol-1-phosphate (G1P).</text>
</comment>
<protein>
    <recommendedName>
        <fullName evidence="9">Geranylgeranylglyceryl phosphate synthase</fullName>
        <shortName evidence="9">GGGP synthase</shortName>
        <shortName evidence="9">GGGPS</shortName>
        <ecNumber evidence="9">2.5.1.41</ecNumber>
    </recommendedName>
    <alternativeName>
        <fullName evidence="9">(S)-3-O-geranylgeranylglyceryl phosphate synthase</fullName>
    </alternativeName>
    <alternativeName>
        <fullName evidence="9">Phosphoglycerol geranylgeranyltransferase</fullName>
    </alternativeName>
</protein>
<keyword evidence="11" id="KW-1185">Reference proteome</keyword>
<keyword evidence="6 9" id="KW-0594">Phospholipid biosynthesis</keyword>
<feature type="binding site" evidence="9">
    <location>
        <position position="56"/>
    </location>
    <ligand>
        <name>Mg(2+)</name>
        <dbReference type="ChEBI" id="CHEBI:18420"/>
    </ligand>
</feature>
<comment type="caution">
    <text evidence="10">The sequence shown here is derived from an EMBL/GenBank/DDBJ whole genome shotgun (WGS) entry which is preliminary data.</text>
</comment>
<evidence type="ECO:0000313" key="10">
    <source>
        <dbReference type="EMBL" id="MCM8569418.1"/>
    </source>
</evidence>
<feature type="binding site" evidence="9">
    <location>
        <position position="28"/>
    </location>
    <ligand>
        <name>Mg(2+)</name>
        <dbReference type="ChEBI" id="CHEBI:18420"/>
    </ligand>
</feature>
<gene>
    <name evidence="10" type="ORF">NE848_08510</name>
</gene>
<dbReference type="Gene3D" id="3.20.20.390">
    <property type="entry name" value="FMN-linked oxidoreductases"/>
    <property type="match status" value="1"/>
</dbReference>
<dbReference type="NCBIfam" id="TIGR01768">
    <property type="entry name" value="GGGP-family"/>
    <property type="match status" value="1"/>
</dbReference>
<keyword evidence="3 9" id="KW-0479">Metal-binding</keyword>
<dbReference type="PANTHER" id="PTHR21235:SF22">
    <property type="entry name" value="GERANYLGERANYLGLYCERYL PHOSPHATE SYNTHASE"/>
    <property type="match status" value="1"/>
</dbReference>
<dbReference type="NCBIfam" id="NF003198">
    <property type="entry name" value="PRK04169.1-2"/>
    <property type="match status" value="1"/>
</dbReference>
<dbReference type="PANTHER" id="PTHR21235">
    <property type="entry name" value="IMIDAZOLE GLYCEROL PHOSPHATE SYNTHASE SUBUNIT HISF/H IGP SYNTHASE SUBUNIT HISF/H"/>
    <property type="match status" value="1"/>
</dbReference>
<keyword evidence="4 9" id="KW-0460">Magnesium</keyword>
<dbReference type="EC" id="2.5.1.41" evidence="9"/>
<dbReference type="Pfam" id="PF01884">
    <property type="entry name" value="PcrB"/>
    <property type="match status" value="1"/>
</dbReference>
<comment type="caution">
    <text evidence="9">Lacks conserved residue(s) required for the propagation of feature annotation.</text>
</comment>
<keyword evidence="1 9" id="KW-0444">Lipid biosynthesis</keyword>
<keyword evidence="2 9" id="KW-0808">Transferase</keyword>
<evidence type="ECO:0000256" key="1">
    <source>
        <dbReference type="ARBA" id="ARBA00022516"/>
    </source>
</evidence>
<feature type="binding site" evidence="9">
    <location>
        <begin position="229"/>
        <end position="230"/>
    </location>
    <ligand>
        <name>sn-glycerol 1-phosphate</name>
        <dbReference type="ChEBI" id="CHEBI:57685"/>
    </ligand>
</feature>
<name>A0ABT0Z132_9FLAO</name>
<feature type="binding site" evidence="9">
    <location>
        <begin position="176"/>
        <end position="182"/>
    </location>
    <ligand>
        <name>sn-glycerol 1-phosphate</name>
        <dbReference type="ChEBI" id="CHEBI:57685"/>
    </ligand>
</feature>
<evidence type="ECO:0000256" key="2">
    <source>
        <dbReference type="ARBA" id="ARBA00022679"/>
    </source>
</evidence>
<organism evidence="10 11">
    <name type="scientific">Gramella jeungdoensis</name>
    <dbReference type="NCBI Taxonomy" id="708091"/>
    <lineage>
        <taxon>Bacteria</taxon>
        <taxon>Pseudomonadati</taxon>
        <taxon>Bacteroidota</taxon>
        <taxon>Flavobacteriia</taxon>
        <taxon>Flavobacteriales</taxon>
        <taxon>Flavobacteriaceae</taxon>
        <taxon>Christiangramia</taxon>
    </lineage>
</organism>
<reference evidence="10" key="1">
    <citation type="submission" date="2022-06" db="EMBL/GenBank/DDBJ databases">
        <title>Gramella sediminis sp. nov., isolated from deep-sea sediment of the Indian Ocean.</title>
        <authorList>
            <person name="Yang L."/>
        </authorList>
    </citation>
    <scope>NUCLEOTIDE SEQUENCE</scope>
    <source>
        <strain evidence="10">HMD3159</strain>
    </source>
</reference>
<evidence type="ECO:0000256" key="4">
    <source>
        <dbReference type="ARBA" id="ARBA00022842"/>
    </source>
</evidence>
<dbReference type="EMBL" id="JAMSCK010000003">
    <property type="protein sequence ID" value="MCM8569418.1"/>
    <property type="molecule type" value="Genomic_DNA"/>
</dbReference>
<dbReference type="HAMAP" id="MF_00112">
    <property type="entry name" value="GGGP_HepGP_synthase"/>
    <property type="match status" value="1"/>
</dbReference>
<sequence length="239" mass="26058">MVTDTKECFAEILSAAKENKKLLAVLVDPDKFDESKAAIFLSNLPEETTHIFIGGSTVAEGRTCEVVKRLKNLSKLPLILFPGDHSQISAHADSLLFLSLISGRNPEYLIEQQVRSVKKIKNTRLEIIPTGYILIDGGKKCTVHKVSNTFPLPQHEIENIVNTALAGQYSGKKLIYLEAGSGAEIPVSEEIIRAVKEALDIPLIVGGGIRSEQQLQKTYEAGADLVVIGTAFENGSFQN</sequence>
<dbReference type="NCBIfam" id="TIGR01769">
    <property type="entry name" value="GGGP"/>
    <property type="match status" value="1"/>
</dbReference>
<comment type="cofactor">
    <cofactor evidence="9">
        <name>Mg(2+)</name>
        <dbReference type="ChEBI" id="CHEBI:18420"/>
    </cofactor>
</comment>
<evidence type="ECO:0000256" key="8">
    <source>
        <dbReference type="ARBA" id="ARBA00047288"/>
    </source>
</evidence>
<comment type="similarity">
    <text evidence="9">Belongs to the GGGP/HepGP synthase family. Group II subfamily.</text>
</comment>
<dbReference type="InterPro" id="IPR038597">
    <property type="entry name" value="GGGP/HepGP_synthase_sf"/>
</dbReference>